<accession>A0A4U5N2L0</accession>
<feature type="region of interest" description="Disordered" evidence="1">
    <location>
        <begin position="126"/>
        <end position="148"/>
    </location>
</feature>
<evidence type="ECO:0000313" key="3">
    <source>
        <dbReference type="Proteomes" id="UP000298663"/>
    </source>
</evidence>
<comment type="caution">
    <text evidence="2">The sequence shown here is derived from an EMBL/GenBank/DDBJ whole genome shotgun (WGS) entry which is preliminary data.</text>
</comment>
<dbReference type="AlphaFoldDB" id="A0A4U5N2L0"/>
<proteinExistence type="predicted"/>
<organism evidence="2 3">
    <name type="scientific">Steinernema carpocapsae</name>
    <name type="common">Entomopathogenic nematode</name>
    <dbReference type="NCBI Taxonomy" id="34508"/>
    <lineage>
        <taxon>Eukaryota</taxon>
        <taxon>Metazoa</taxon>
        <taxon>Ecdysozoa</taxon>
        <taxon>Nematoda</taxon>
        <taxon>Chromadorea</taxon>
        <taxon>Rhabditida</taxon>
        <taxon>Tylenchina</taxon>
        <taxon>Panagrolaimomorpha</taxon>
        <taxon>Strongyloidoidea</taxon>
        <taxon>Steinernematidae</taxon>
        <taxon>Steinernema</taxon>
    </lineage>
</organism>
<name>A0A4U5N2L0_STECR</name>
<reference evidence="2 3" key="1">
    <citation type="journal article" date="2015" name="Genome Biol.">
        <title>Comparative genomics of Steinernema reveals deeply conserved gene regulatory networks.</title>
        <authorList>
            <person name="Dillman A.R."/>
            <person name="Macchietto M."/>
            <person name="Porter C.F."/>
            <person name="Rogers A."/>
            <person name="Williams B."/>
            <person name="Antoshechkin I."/>
            <person name="Lee M.M."/>
            <person name="Goodwin Z."/>
            <person name="Lu X."/>
            <person name="Lewis E.E."/>
            <person name="Goodrich-Blair H."/>
            <person name="Stock S.P."/>
            <person name="Adams B.J."/>
            <person name="Sternberg P.W."/>
            <person name="Mortazavi A."/>
        </authorList>
    </citation>
    <scope>NUCLEOTIDE SEQUENCE [LARGE SCALE GENOMIC DNA]</scope>
    <source>
        <strain evidence="2 3">ALL</strain>
    </source>
</reference>
<gene>
    <name evidence="2" type="ORF">L596_017664</name>
</gene>
<dbReference type="EMBL" id="AZBU02000005">
    <property type="protein sequence ID" value="TKR76541.1"/>
    <property type="molecule type" value="Genomic_DNA"/>
</dbReference>
<reference evidence="2 3" key="2">
    <citation type="journal article" date="2019" name="G3 (Bethesda)">
        <title>Hybrid Assembly of the Genome of the Entomopathogenic Nematode Steinernema carpocapsae Identifies the X-Chromosome.</title>
        <authorList>
            <person name="Serra L."/>
            <person name="Macchietto M."/>
            <person name="Macias-Munoz A."/>
            <person name="McGill C.J."/>
            <person name="Rodriguez I.M."/>
            <person name="Rodriguez B."/>
            <person name="Murad R."/>
            <person name="Mortazavi A."/>
        </authorList>
    </citation>
    <scope>NUCLEOTIDE SEQUENCE [LARGE SCALE GENOMIC DNA]</scope>
    <source>
        <strain evidence="2 3">ALL</strain>
    </source>
</reference>
<dbReference type="Proteomes" id="UP000298663">
    <property type="component" value="Unassembled WGS sequence"/>
</dbReference>
<keyword evidence="3" id="KW-1185">Reference proteome</keyword>
<sequence length="310" mass="34408">MKIHIASTEDNSCAAANVLDDDVSCTTAMGDTTVLGSEFDRLSVDTATQIETGEESGDFWERMSCATATEPEDRTQEEEWDNISCVTATQVEATDRDFWEGMSCATATSADCSTAMENTVVSEEVSTLPVDEESWSATLSSGSPMEENTEYTTEETLGTAVSSGRDPLVYAVPACPEETIKVVWRNADHYVAMATENETQDLNENFLVERQAHEDSHFQRSPVNGCCSTVDTLLHEHRQRERPVSYYHLPELNKGAVDFAPRLVNVASQYHLHEMEDFHAFDCVTSTAAQPNYTLLDRAESFYCSNNLIE</sequence>
<dbReference type="OrthoDB" id="5830383at2759"/>
<protein>
    <submittedName>
        <fullName evidence="2">Uncharacterized protein</fullName>
    </submittedName>
</protein>
<evidence type="ECO:0000313" key="2">
    <source>
        <dbReference type="EMBL" id="TKR76541.1"/>
    </source>
</evidence>
<evidence type="ECO:0000256" key="1">
    <source>
        <dbReference type="SAM" id="MobiDB-lite"/>
    </source>
</evidence>